<accession>A0ABD2PRY8</accession>
<dbReference type="AlphaFoldDB" id="A0ABD2PRY8"/>
<evidence type="ECO:0000256" key="1">
    <source>
        <dbReference type="SAM" id="SignalP"/>
    </source>
</evidence>
<dbReference type="Proteomes" id="UP001626550">
    <property type="component" value="Unassembled WGS sequence"/>
</dbReference>
<protein>
    <recommendedName>
        <fullName evidence="4">Neurotransmitter-gated ion-channel ligand-binding domain-containing protein</fullName>
    </recommendedName>
</protein>
<keyword evidence="1" id="KW-0732">Signal</keyword>
<dbReference type="Gene3D" id="2.70.170.10">
    <property type="entry name" value="Neurotransmitter-gated ion-channel ligand-binding domain"/>
    <property type="match status" value="1"/>
</dbReference>
<name>A0ABD2PRY8_9PLAT</name>
<keyword evidence="3" id="KW-1185">Reference proteome</keyword>
<evidence type="ECO:0008006" key="4">
    <source>
        <dbReference type="Google" id="ProtNLM"/>
    </source>
</evidence>
<reference evidence="2 3" key="1">
    <citation type="submission" date="2024-11" db="EMBL/GenBank/DDBJ databases">
        <title>Adaptive evolution of stress response genes in parasites aligns with host niche diversity.</title>
        <authorList>
            <person name="Hahn C."/>
            <person name="Resl P."/>
        </authorList>
    </citation>
    <scope>NUCLEOTIDE SEQUENCE [LARGE SCALE GENOMIC DNA]</scope>
    <source>
        <strain evidence="2">EGGRZ-B1_66</strain>
        <tissue evidence="2">Body</tissue>
    </source>
</reference>
<evidence type="ECO:0000313" key="3">
    <source>
        <dbReference type="Proteomes" id="UP001626550"/>
    </source>
</evidence>
<feature type="signal peptide" evidence="1">
    <location>
        <begin position="1"/>
        <end position="28"/>
    </location>
</feature>
<dbReference type="InterPro" id="IPR036734">
    <property type="entry name" value="Neur_chan_lig-bd_sf"/>
</dbReference>
<comment type="caution">
    <text evidence="2">The sequence shown here is derived from an EMBL/GenBank/DDBJ whole genome shotgun (WGS) entry which is preliminary data.</text>
</comment>
<feature type="non-terminal residue" evidence="2">
    <location>
        <position position="80"/>
    </location>
</feature>
<evidence type="ECO:0000313" key="2">
    <source>
        <dbReference type="EMBL" id="KAL3310246.1"/>
    </source>
</evidence>
<proteinExistence type="predicted"/>
<organism evidence="2 3">
    <name type="scientific">Cichlidogyrus casuarinus</name>
    <dbReference type="NCBI Taxonomy" id="1844966"/>
    <lineage>
        <taxon>Eukaryota</taxon>
        <taxon>Metazoa</taxon>
        <taxon>Spiralia</taxon>
        <taxon>Lophotrochozoa</taxon>
        <taxon>Platyhelminthes</taxon>
        <taxon>Monogenea</taxon>
        <taxon>Monopisthocotylea</taxon>
        <taxon>Dactylogyridea</taxon>
        <taxon>Ancyrocephalidae</taxon>
        <taxon>Cichlidogyrus</taxon>
    </lineage>
</organism>
<dbReference type="EMBL" id="JBJKFK010003117">
    <property type="protein sequence ID" value="KAL3310246.1"/>
    <property type="molecule type" value="Genomic_DNA"/>
</dbReference>
<gene>
    <name evidence="2" type="ORF">Ciccas_011191</name>
</gene>
<dbReference type="SUPFAM" id="SSF63712">
    <property type="entry name" value="Nicotinic receptor ligand binding domain-like"/>
    <property type="match status" value="1"/>
</dbReference>
<feature type="chain" id="PRO_5044881615" description="Neurotransmitter-gated ion-channel ligand-binding domain-containing protein" evidence="1">
    <location>
        <begin position="29"/>
        <end position="80"/>
    </location>
</feature>
<sequence>MIFPDHRNLVICCAVGLALFWNSELTQAQELKKKNLPKSAEERLMTYLFTDYNKIVRPVLNSSLPVKIELGVTLKMIQDV</sequence>